<dbReference type="EMBL" id="RQZG01000001">
    <property type="protein sequence ID" value="RRD06975.1"/>
    <property type="molecule type" value="Genomic_DNA"/>
</dbReference>
<evidence type="ECO:0000313" key="2">
    <source>
        <dbReference type="EMBL" id="RRD06975.1"/>
    </source>
</evidence>
<dbReference type="RefSeq" id="WP_124841608.1">
    <property type="nucleotide sequence ID" value="NZ_JAUNKP010000025.1"/>
</dbReference>
<dbReference type="InterPro" id="IPR003774">
    <property type="entry name" value="AlgH-like"/>
</dbReference>
<comment type="similarity">
    <text evidence="1">Belongs to the UPF0301 (AlgH) family.</text>
</comment>
<sequence length="186" mass="20527">MIPGEPRAGQLLIARDPGDGSYFDRSVVLLLDHDDEGSVGVCLHQPGAQPLPPPLMELRPLLTPPAEIFEGGPVNEHAVIGLAQLRRPGSHPKGWQPLFQDVGSLALDTPYEELDGHFSHLRIFMGLAGWGPGQLIGELLRGSWFRTPATPEEIFATPERLWQRILRRCGGQCGLWSTWTDTPSWN</sequence>
<evidence type="ECO:0008006" key="4">
    <source>
        <dbReference type="Google" id="ProtNLM"/>
    </source>
</evidence>
<proteinExistence type="inferred from homology"/>
<dbReference type="Proteomes" id="UP000280819">
    <property type="component" value="Unassembled WGS sequence"/>
</dbReference>
<accession>A0A3P1TCP9</accession>
<gene>
    <name evidence="2" type="ORF">EII34_00270</name>
</gene>
<dbReference type="Pfam" id="PF02622">
    <property type="entry name" value="DUF179"/>
    <property type="match status" value="1"/>
</dbReference>
<dbReference type="GO" id="GO:0005829">
    <property type="term" value="C:cytosol"/>
    <property type="evidence" value="ECO:0007669"/>
    <property type="project" value="TreeGrafter"/>
</dbReference>
<dbReference type="AlphaFoldDB" id="A0A3P1TCP9"/>
<evidence type="ECO:0000256" key="1">
    <source>
        <dbReference type="ARBA" id="ARBA00009600"/>
    </source>
</evidence>
<reference evidence="2 3" key="1">
    <citation type="submission" date="2018-11" db="EMBL/GenBank/DDBJ databases">
        <title>Genomes From Bacteria Associated with the Canine Oral Cavity: a Test Case for Automated Genome-Based Taxonomic Assignment.</title>
        <authorList>
            <person name="Coil D.A."/>
            <person name="Jospin G."/>
            <person name="Darling A.E."/>
            <person name="Wallis C."/>
            <person name="Davis I.J."/>
            <person name="Harris S."/>
            <person name="Eisen J.A."/>
            <person name="Holcombe L.J."/>
            <person name="O'Flynn C."/>
        </authorList>
    </citation>
    <scope>NUCLEOTIDE SEQUENCE [LARGE SCALE GENOMIC DNA]</scope>
    <source>
        <strain evidence="2 3">OH887_COT-365</strain>
    </source>
</reference>
<protein>
    <recommendedName>
        <fullName evidence="4">YqgE/AlgH family protein</fullName>
    </recommendedName>
</protein>
<dbReference type="OrthoDB" id="9807486at2"/>
<dbReference type="PANTHER" id="PTHR30327:SF1">
    <property type="entry name" value="UPF0301 PROTEIN YQGE"/>
    <property type="match status" value="1"/>
</dbReference>
<comment type="caution">
    <text evidence="2">The sequence shown here is derived from an EMBL/GenBank/DDBJ whole genome shotgun (WGS) entry which is preliminary data.</text>
</comment>
<name>A0A3P1TCP9_9ACTN</name>
<evidence type="ECO:0000313" key="3">
    <source>
        <dbReference type="Proteomes" id="UP000280819"/>
    </source>
</evidence>
<dbReference type="PANTHER" id="PTHR30327">
    <property type="entry name" value="UNCHARACTERIZED PROTEIN YQGE"/>
    <property type="match status" value="1"/>
</dbReference>
<organism evidence="2 3">
    <name type="scientific">Arachnia propionica</name>
    <dbReference type="NCBI Taxonomy" id="1750"/>
    <lineage>
        <taxon>Bacteria</taxon>
        <taxon>Bacillati</taxon>
        <taxon>Actinomycetota</taxon>
        <taxon>Actinomycetes</taxon>
        <taxon>Propionibacteriales</taxon>
        <taxon>Propionibacteriaceae</taxon>
        <taxon>Arachnia</taxon>
    </lineage>
</organism>
<dbReference type="Gene3D" id="3.40.1740.10">
    <property type="entry name" value="VC0467-like"/>
    <property type="match status" value="1"/>
</dbReference>
<dbReference type="SUPFAM" id="SSF143456">
    <property type="entry name" value="VC0467-like"/>
    <property type="match status" value="1"/>
</dbReference>